<feature type="region of interest" description="Disordered" evidence="7">
    <location>
        <begin position="871"/>
        <end position="939"/>
    </location>
</feature>
<dbReference type="GO" id="GO:0003779">
    <property type="term" value="F:actin binding"/>
    <property type="evidence" value="ECO:0007669"/>
    <property type="project" value="UniProtKB-KW"/>
</dbReference>
<dbReference type="OrthoDB" id="18853at2759"/>
<feature type="compositionally biased region" description="Low complexity" evidence="7">
    <location>
        <begin position="924"/>
        <end position="939"/>
    </location>
</feature>
<dbReference type="Gene3D" id="1.10.418.10">
    <property type="entry name" value="Calponin-like domain"/>
    <property type="match status" value="1"/>
</dbReference>
<dbReference type="Gene3D" id="1.20.58.60">
    <property type="match status" value="3"/>
</dbReference>
<feature type="region of interest" description="Disordered" evidence="7">
    <location>
        <begin position="6301"/>
        <end position="6376"/>
    </location>
</feature>
<feature type="compositionally biased region" description="Basic and acidic residues" evidence="7">
    <location>
        <begin position="3924"/>
        <end position="3937"/>
    </location>
</feature>
<dbReference type="PROSITE" id="PS50021">
    <property type="entry name" value="CH"/>
    <property type="match status" value="1"/>
</dbReference>
<feature type="compositionally biased region" description="Basic and acidic residues" evidence="7">
    <location>
        <begin position="7644"/>
        <end position="7688"/>
    </location>
</feature>
<feature type="region of interest" description="Disordered" evidence="7">
    <location>
        <begin position="4366"/>
        <end position="4536"/>
    </location>
</feature>
<comment type="caution">
    <text evidence="9">The sequence shown here is derived from an EMBL/GenBank/DDBJ whole genome shotgun (WGS) entry which is preliminary data.</text>
</comment>
<feature type="compositionally biased region" description="Low complexity" evidence="7">
    <location>
        <begin position="6337"/>
        <end position="6346"/>
    </location>
</feature>
<feature type="region of interest" description="Disordered" evidence="7">
    <location>
        <begin position="7378"/>
        <end position="7401"/>
    </location>
</feature>
<evidence type="ECO:0000256" key="5">
    <source>
        <dbReference type="ARBA" id="ARBA00023203"/>
    </source>
</evidence>
<feature type="region of interest" description="Disordered" evidence="7">
    <location>
        <begin position="5366"/>
        <end position="5421"/>
    </location>
</feature>
<feature type="compositionally biased region" description="Low complexity" evidence="7">
    <location>
        <begin position="3500"/>
        <end position="3512"/>
    </location>
</feature>
<feature type="compositionally biased region" description="Low complexity" evidence="7">
    <location>
        <begin position="3779"/>
        <end position="3790"/>
    </location>
</feature>
<feature type="compositionally biased region" description="Polar residues" evidence="7">
    <location>
        <begin position="4296"/>
        <end position="4306"/>
    </location>
</feature>
<feature type="compositionally biased region" description="Basic and acidic residues" evidence="7">
    <location>
        <begin position="4844"/>
        <end position="4863"/>
    </location>
</feature>
<feature type="region of interest" description="Disordered" evidence="7">
    <location>
        <begin position="6001"/>
        <end position="6034"/>
    </location>
</feature>
<feature type="compositionally biased region" description="Polar residues" evidence="7">
    <location>
        <begin position="6201"/>
        <end position="6213"/>
    </location>
</feature>
<feature type="region of interest" description="Disordered" evidence="7">
    <location>
        <begin position="7500"/>
        <end position="7542"/>
    </location>
</feature>
<keyword evidence="2" id="KW-0597">Phosphoprotein</keyword>
<feature type="region of interest" description="Disordered" evidence="7">
    <location>
        <begin position="735"/>
        <end position="790"/>
    </location>
</feature>
<dbReference type="InterPro" id="IPR018159">
    <property type="entry name" value="Spectrin/alpha-actinin"/>
</dbReference>
<evidence type="ECO:0000256" key="1">
    <source>
        <dbReference type="ARBA" id="ARBA00004308"/>
    </source>
</evidence>
<feature type="compositionally biased region" description="Polar residues" evidence="7">
    <location>
        <begin position="6363"/>
        <end position="6376"/>
    </location>
</feature>
<evidence type="ECO:0000256" key="6">
    <source>
        <dbReference type="SAM" id="Coils"/>
    </source>
</evidence>
<dbReference type="PANTHER" id="PTHR14514:SF4">
    <property type="entry name" value="NESPRIN-2"/>
    <property type="match status" value="1"/>
</dbReference>
<feature type="compositionally biased region" description="Polar residues" evidence="7">
    <location>
        <begin position="6400"/>
        <end position="6411"/>
    </location>
</feature>
<feature type="region of interest" description="Disordered" evidence="7">
    <location>
        <begin position="832"/>
        <end position="852"/>
    </location>
</feature>
<dbReference type="InterPro" id="IPR036872">
    <property type="entry name" value="CH_dom_sf"/>
</dbReference>
<dbReference type="InterPro" id="IPR057057">
    <property type="entry name" value="Spectrin_SYNE1"/>
</dbReference>
<feature type="region of interest" description="Disordered" evidence="7">
    <location>
        <begin position="6047"/>
        <end position="6070"/>
    </location>
</feature>
<evidence type="ECO:0000313" key="9">
    <source>
        <dbReference type="EMBL" id="KAJ3613146.1"/>
    </source>
</evidence>
<feature type="compositionally biased region" description="Low complexity" evidence="7">
    <location>
        <begin position="6682"/>
        <end position="6691"/>
    </location>
</feature>
<dbReference type="Pfam" id="PF25034">
    <property type="entry name" value="Spectrin_SYNE1"/>
    <property type="match status" value="1"/>
</dbReference>
<evidence type="ECO:0000313" key="10">
    <source>
        <dbReference type="Proteomes" id="UP001148018"/>
    </source>
</evidence>
<evidence type="ECO:0000256" key="4">
    <source>
        <dbReference type="ARBA" id="ARBA00023136"/>
    </source>
</evidence>
<feature type="region of interest" description="Disordered" evidence="7">
    <location>
        <begin position="4995"/>
        <end position="5029"/>
    </location>
</feature>
<feature type="compositionally biased region" description="Low complexity" evidence="7">
    <location>
        <begin position="838"/>
        <end position="852"/>
    </location>
</feature>
<feature type="compositionally biased region" description="Basic and acidic residues" evidence="7">
    <location>
        <begin position="4417"/>
        <end position="4438"/>
    </location>
</feature>
<feature type="compositionally biased region" description="Polar residues" evidence="7">
    <location>
        <begin position="5259"/>
        <end position="5271"/>
    </location>
</feature>
<feature type="compositionally biased region" description="Low complexity" evidence="7">
    <location>
        <begin position="7068"/>
        <end position="7083"/>
    </location>
</feature>
<organism evidence="9 10">
    <name type="scientific">Muraenolepis orangiensis</name>
    <name type="common">Patagonian moray cod</name>
    <dbReference type="NCBI Taxonomy" id="630683"/>
    <lineage>
        <taxon>Eukaryota</taxon>
        <taxon>Metazoa</taxon>
        <taxon>Chordata</taxon>
        <taxon>Craniata</taxon>
        <taxon>Vertebrata</taxon>
        <taxon>Euteleostomi</taxon>
        <taxon>Actinopterygii</taxon>
        <taxon>Neopterygii</taxon>
        <taxon>Teleostei</taxon>
        <taxon>Neoteleostei</taxon>
        <taxon>Acanthomorphata</taxon>
        <taxon>Zeiogadaria</taxon>
        <taxon>Gadariae</taxon>
        <taxon>Gadiformes</taxon>
        <taxon>Muraenolepidoidei</taxon>
        <taxon>Muraenolepididae</taxon>
        <taxon>Muraenolepis</taxon>
    </lineage>
</organism>
<feature type="compositionally biased region" description="Basic and acidic residues" evidence="7">
    <location>
        <begin position="3791"/>
        <end position="3801"/>
    </location>
</feature>
<feature type="compositionally biased region" description="Basic and acidic residues" evidence="7">
    <location>
        <begin position="2727"/>
        <end position="2738"/>
    </location>
</feature>
<feature type="region of interest" description="Disordered" evidence="7">
    <location>
        <begin position="5437"/>
        <end position="5593"/>
    </location>
</feature>
<feature type="compositionally biased region" description="Basic and acidic residues" evidence="7">
    <location>
        <begin position="3513"/>
        <end position="3531"/>
    </location>
</feature>
<feature type="compositionally biased region" description="Basic and acidic residues" evidence="7">
    <location>
        <begin position="1353"/>
        <end position="1369"/>
    </location>
</feature>
<feature type="compositionally biased region" description="Low complexity" evidence="7">
    <location>
        <begin position="72"/>
        <end position="110"/>
    </location>
</feature>
<feature type="compositionally biased region" description="Polar residues" evidence="7">
    <location>
        <begin position="7511"/>
        <end position="7537"/>
    </location>
</feature>
<feature type="region of interest" description="Disordered" evidence="7">
    <location>
        <begin position="5865"/>
        <end position="5890"/>
    </location>
</feature>
<feature type="compositionally biased region" description="Polar residues" evidence="7">
    <location>
        <begin position="1046"/>
        <end position="1059"/>
    </location>
</feature>
<feature type="coiled-coil region" evidence="6">
    <location>
        <begin position="1535"/>
        <end position="1562"/>
    </location>
</feature>
<feature type="compositionally biased region" description="Basic and acidic residues" evidence="7">
    <location>
        <begin position="3428"/>
        <end position="3450"/>
    </location>
</feature>
<feature type="compositionally biased region" description="Polar residues" evidence="7">
    <location>
        <begin position="4810"/>
        <end position="4829"/>
    </location>
</feature>
<feature type="region of interest" description="Disordered" evidence="7">
    <location>
        <begin position="7170"/>
        <end position="7195"/>
    </location>
</feature>
<dbReference type="Proteomes" id="UP001148018">
    <property type="component" value="Unassembled WGS sequence"/>
</dbReference>
<feature type="region of interest" description="Disordered" evidence="7">
    <location>
        <begin position="1038"/>
        <end position="1068"/>
    </location>
</feature>
<feature type="region of interest" description="Disordered" evidence="7">
    <location>
        <begin position="3726"/>
        <end position="3937"/>
    </location>
</feature>
<dbReference type="PANTHER" id="PTHR14514">
    <property type="entry name" value="PKA ANCHORING PROTEIN"/>
    <property type="match status" value="1"/>
</dbReference>
<feature type="compositionally biased region" description="Polar residues" evidence="7">
    <location>
        <begin position="6538"/>
        <end position="6552"/>
    </location>
</feature>
<feature type="compositionally biased region" description="Acidic residues" evidence="7">
    <location>
        <begin position="6692"/>
        <end position="6701"/>
    </location>
</feature>
<sequence>MASERSPRDGEGDRGSIPLDIDDVQLLLQVEQVQIQKRTFTNWVNAQLVKVMSGQRMSRERDQTNRGSSMESLASLDTRSSLSSFSSRSSLSSLDPSPRSSPLPGRRASPLHNRFKLSAKKALLLWVREQCHKAGCTLNVKDFKSSWRSGVVFLAVLCSLRPDLVDLAKAQSRSNLQNLEEAFRSAERELRIPRLLEPCDLQYLTPPKTPSPINLPVHYTPAVSASPLRRATPNQKAQEVTCWLLQAHEELLEGWNSTEGESYAERYNWLSLPLEQRRPVMPLLTAMKRSETLSEEQRALREAWDALAEKLREYKVQLDLGLPAPLAQVGRWLLRTEAALMEEEADPLDPGRSAQRAHQAQELLNACLEEMPQQMRNFQTFQNVDESGNLLVPTDKLEELKRRFTSVRVTAKYHGIKLEYQEQRHTVLELLARIRTKLRTWKRPYVSQESVSVLLQEWHELVNRQQLPTLLETALHQLRHVSGKYSSKSALSADYGDTLSSLMAWLEQGSFARQPQVGEFLMEVSDPQTTRNLADDLRKVDEAAGPPRPPDLQVLIRDAMLILQEPLETMSGPLRTYRKRIQFMMKKMREVDLETEDIQQLSAEQRQKLTQAVPEVIHTLLEAEQVCVALQQSVCGVDGRLAELLHWEVEARELYQILKAGERRPQRAQDPRARVFISRGLQLEGQVVTEEQDLQVMVMTSQKNSPVQYVHASAMQNRVRAAVAQSQEVVGLLSSLGARRDRSQSPPEDQPSPPKRSEDEPVVKRARVLSEAPSSTKQMAPEPRVLQQQHQVPTIVVQEYRDKGKMSSPPLPYSYAQAFIQRYRSRRTWVLGPRSSQRPGHSPSGSRLSRSSLLAKKSFKAGRLRALMQAQAPPQGYPQSRPPQQQWAPRQDQQIQAYPQQRQSLPQAFQQNMNQPTPPPQVPPQQWAPIQPQLGPQQGSPGYPPYIAHRNKFSTFSKSLGFSLNYLPNSSLISSLNLPSNLGIYQCNLSAKFRLTRNLNPQAIHLTSSRRLMLYPFIGLNLCTNICGSANWTTLVPGPSPEAQPTGPTQAQAHHTVPQTAKAEPLPQPKVLCPQPTILSLPQALGDSLELRIKPQALVQATSQAYTEAYSKAQALARNGFEDAKHCLQQHILEVINVFKDKPTSGDRVVSKEETLRTLDPEMLEGFLRAAEGMEAFCTPSQLQDMELFTQSVRTQWEAVRAEISGFVQQVQIEVTREAFNTAALRCETLLASRLAADAQECFSAEGSAAQAGEHLEGLMELCDTLSPEDSHRLAQAQLWECENRLAAIQRQFSGEADPPPPPPPQQPSETGTLPKPGQDMVPQRESGSIRPACPMEPSPVAPASKAMGKMSGVERKETEKQSSVEEDLARKDLSERYESSKKTLLAQMAKNEQILAEGSGDSVSLKGLHTRLQEIQCLRQETESLWSDFSTQCSTRAGAEREKAAVQDKWRAQLLELQSRGGSLGTALRQIDSTENHMVDFTDRLDRYLRQPKDVSAFSLGPSTLSDIKELDDSIQSELDQLSRLDSVASSPLQASLSREVASHRASLDQLRQQVRKSEAAARALDHFLMSLRAVERDIGEARSAPCGDPAALQEQRAGLALSRQSVGSLRDKAPQLDVLLQGARLVVTRDGAPASCLDMVVTLLGGLERANRETSGQQRDAETRSLGLRRRSLLGRMRTLMEAVERQELKEPTMPAVQLRALSDLDVQLKTQHSELQTLTDLHGGEGAEELLQPLKAQWEETKSAVTDRLEECTALMDLLKRFQACRSHISGAVQRAEQVIGEQASYLSKDNLQRLIAKVRDMKQDLSGVGVRMEEIRGVCRQLQTHLKKLPSCGSAPLEAEAESDALMDNWLDVTEKSDSYVDNLQVALELWEKQLQLGMEVEGWAGSRLALFAESHAFHSQQQVLDIRDEIQEQEENIERFHKKTEEIHQMLQGQEPPLELQVIETQLRKRMEQVKELFSESTDVFEELVAVKKHLAEKIQECAAAVENIQTSVNQVSTSEPRANTLLQDLSEDLDFQEDKAQGVVKELGLISSVASPQALDPLPQDASRLHDSISLTRELIQRRRGDQGKDLVTAIRGLFAGFLEAGESERRLAQLRERLVGGGEQVPPLVLEELTSWLEEQQKEVSVFTSHCSNRRQQMQGVLDTFNSLQEQYDVFQKWLQNKEKDSVVSDQVSGLLKDLQDQRGRAESLADLVASVRRQGVRADSLLKDGDNLLQRYRNLETRLQDQQVKDQRVQDQRVQDQRAKEQQAQEEQARARRALEGQQEDFHTRADSTQTWIRDLAQAVASPHIQGQHQDIKRAAQAVLDSKPEGDTKIEDLRRQGQTVCEHEGLEESRRTKLQQTVEDTEEEWRKVLEKAEESLHRAKAQAAVEENLKDFKNQKESVLSWVRQQNQNLRSLGGHMTLEERLQIPQNILASKPAGDAKIQDIRGQAQTLCENEDLEETGSRREVQQLLRDVESQWEGVLHGAEEAERSALSEDFHRQKDTTLAWVAERRRTLEATGSHTPAKQRVDVAQNVLGSRPEGDCQAVTETEEQWRLVLQSAKQILEDADAQVALETEKRDQELREFDTKNQEAAKWIGALQQKLTTLAEQTNFKDRLHTAQAILSAKHEVDAKMAALQGGLQALCDNEDLEESRRLEVRQTLQKSQEQWRSVLEAAKRAAEEGERRCALEELLRDVRTQRESTATWLEDKRRSLLSVDPPGDPETLMQTAQAVLGSKPEGDGKVDDLRRRGQSACERDDLEESRRTEVQEAVEEAREQWRKVLEKAEEVLRGAELQYSLSRELEAFQGQAVSAGSWVEELQDQAVALETLVTRGSQEDIESRLNTAQTILGSKSKGESFLSDLSRRAQSLCQREDLEESSRQEVQKTVTQTEERWRPVLRRAEEAQRALKAVTERRVSCEFQRCQAQGRLAELQRQTSALPRLFPWPGLGDRRQAAEEAGALLDRTQALGPGLQALHKRAEELFETTQDPTWIDPSWASMEGCLPGLLSELTEAGTNLEQGILTERQFTQLVEQHGAAQDWLRDHVKALGPPPAHRQDLQNTANTLKALLQTVDREEREMRELDTLRDRLLILCTPGGRDSLALEVRQLHDLRVASEREVRAHLVVCEGRLGEMDRETGRRNQGLRERGAALQWELRSLDQALSYSEPQNHVVQLQQHWASLQKCEGSLEGLGVKVEELYKEVKSVAATEEMPAEAITMVESLKQQNHSLRSRLKEHQDSCTMHTSGCLSDCLRELQQWNLTIPTADVPTSVQVALEEGEKLQLSLREVLSHQQFLVACLKAGEADRLERESSETLQAAVSRSAVLAQTLKGLEDKKMHELQAPRPSEVHPGNAEVVETSLQKVRQTQKKTTVSQEHVELRVPSVVSEKSETTHSETETSVSGVKVITDTTPGDAANINVPSDEPAAKAQSEPTLTTEDPGRVLPQDHNEPDQLQRTEPESKGTSTLLSESAVTSSSAEPAVVREELHAPDLVSTQRQKPALEQAKPSPPTRKSTYTKTTKTSEPNKTDTISKEVTTDHTKQDPASLTSVINPESVIGPPITAVMAEIQLKPTGTKDIQECSTTSEQTSRLAGSAEIMEPYSVKKLGVGVLEIPAVQTVDTYPQTSCSETVDSAGMIGIDITPEQASKKSEFELPQSQINVPLSLLSEVQQPEVQKPEPIDETTALKVQVSVTAPVAVKTELVQIKPEREKSPITPDSIPGLAEMVVVEQAMVVPARKKQKSAGSPMMRANDKPSQSKQDSESVLSSVAATEQGLPGPSRQSSKLDRTAKQPSKTTITTTKAKMEKTKKDSSVLEPSKSQDSTPGGIAQVDLSGHLLPRRRKSRETPEDSEASKPASDVAVPSDVQPEPIQAESETSAVEQTKLVPTMRKSKTSMSSVKRDADPEQKARSKPGVEIVALKPSPPTRRSKSTKTSEPIKTETIHKEVITVQTKEDPSILTSLIHPDSVLRPSTATVGEDTTLEPTDTKYILECSTTSEQTSCLPGPADVKTKLFQTQPENEKSITPDLCTGPEKTGVIVDEVKLIAARKTEPDVSPMTHADVKPVQSTANSESVQPFPIGEEQASLSNSQSTTVHEIVETYSVKKVGLVVLDILAVQTVDTCPQTSSPRRADSAASIGLDIQLGQAELSVLPQLPQSHINVPLSLLSEEHQPDVPKPETTDQTVVCSVTAPAAVKIKQVQTKPVSEKSPFTPDSIPGLVERGVVEEAMGVPAKTKPAGSPIIIGKPAQSKKASAAPLSYVAVVGQALPVNSKQSPKADRKTANQPAKTTSTTTKVKTENKKQDLSIVEPSNSQDSTPLGTAKVDEGLLHLVPSRRRSRETPDDSIASEPGVVVFADVTTKLAESETTADDQTKLVTIRKKSKTSVPSVKIDTEPEQKMARSKPAMKTVALEQAKPSPPSRRSKSTKTTETIKTDAIHKEVTSHPTKEEPASLKSLTDPESVTRQPTTAVVEVITLEPSGTKENQKDSTTTELAESGVVVEEAIVAPARRRLNGGSPMTHADGKPSQLPQEAETPQPSPLREEQAALSNAQSITVNQTVEPFSVKKVAVVVLDIPAVLKVGTYPQILSPESADSAGSIGVGITLGHESKESEPQSQIYVPQSLLPEEQQPNVPKPEPTDETKALQAQESVTAPVALKTEQVPTKPESERSPITQDSISGLSEMNVVVEAMVISATTKSIPAPVKSGNPKPAQSKQDSEGPLSSIANVKQALPGPSRQRQSPKVDRTAKQPAKTSITKTKVKTEQTKQDSSVVEPSKRQYSTPVGTAKVDVGDSDLVSSRIRSSETTEDSTASGLGPDVAVPTDVTTKLSESGTTANEQTTLVPTRRKSKTSVSSVKLEGEPEQKMARSKPAMEKVTFEQAKPSPPSRRSKSTKTSQPIKTHTSHKEVITIRTEPDHANLKSLFKSGTRPSTTAIVEETKIESTGKDDLDISTTSEATLPVTGPAYVETEQFQTKPGSVMSIITSESITGLSEAGIVKEAIVAPAMRNLKPDESPLTHAGVIPAQSTEDPDSSQPSPLKEEQAALSYSQSTIIHEILEPYSVKKVAVVVLDIPAVQTVDTCPQTSSSETADCDGSVAVDITLGQASKESEPSVPPQLPESQINVSQSLPEEQQPDVPKPEPTDQTQFLQAQASVTAPAAKVKQVHTKPESKKSPYTPDTISGPEVGVVVKAKLEPARTKSKPSGSPVIHANTKPAQSKQDSEGPGPSVASAEQALPVPSKKKQIPKVDRTTAKQPVIPTSTTATMKAEKTKQDLSSMKPSKSQDSIPVRATTRKSLSYSQSTIVHEILEPYSVKKVAVVILDIPAVQTVDTCPKTSSSETADRDESITDDITLGQASKESEPSVLPQVPQSQINVPQSLCEEKQPDVPTPKPTEQTKAVQAHASVNAPAAMKTEQVQPKPESEKSPDTPDSISGLAEVDVVVEAMVVPARTKFKPAGSSLMRANAKPSQSKEDSEGPRPSVADAEQALSVPSRKKLIAKVERTTAKQPVKPTSITAKVKTEIIKRDLISVKPSKSQDPTPVRSAKVELGVSHIVPGRRSSKESPEDSIASESASDVAVPTDAQTEHIQQESETTADEQSKLLPTMRKSLTSVSSMKIDVEPEPPMTAVVEETKVEPTGNKHKLDFYTTSDSTTHVTGLVKTESESVTSPSAPDLITGLAETGVVVEEAIVVPARRRVKPDSYPMTHADVKPAQSTEDSDSPQPSPIREEQAALSNSQSTISHEILEPYSIKKVAVVVLDIPAVQTVDTCPQTSSSETADCDGSITVDITLGQASKESKPSVLPKLPLSPIDVPQSLLPEGQHHGVPKPEPTGPMKALQVRASVTAPADVKIEQCQIKPKTSKTTVSVKLATEPEQKTGLKPGIQTVMPLSPTRMSKSTKTSEPIKTDTIPKEVIIVHTKQDPAILTSLINSESVIRSYIAAVVEEIQLEPIGTKENVEVYSGPTSVTGSIDVKTEQTKPEIAKSLITPVSITGLPETGVVEEAIVVPGRRKVKTGESPLTHADVKPFQSTEDSESHHPSSSLEQASKLEQSVLPQCLRSQIKVPQSQQPEEHQQDVPKPEPTDQTTALQAKANFTAPAAVKTKQIQTECESKKSFIIPGSITGLLEIGVKEALVTPASTKPTTGGSPRMSANIKPAQSKIDSESPLSSVAAVEQTLPVPSMKVPKVDRTTAEQPLQTTITTKGNTEKTKHDLSSVKPSKSQDSTPTKGNEGDLYLVSSRRKSKETPEDSTASESASDVAVPAVQTKHIQAESETIALEHTKLVPTKRKSNMSLMKLDHTELEMESSKSCMEPVALEQAKRTSKGVLPAKTSVSSMKLADAELEPNKETESPESPQSPLSEMKTDTMESKCPMASRVSGLQKSGNKTTDVKNVTVKGKATVLEEPLIVPIRKKSTTTSADVQTKSDTTVKKTKLIPPTRRTSKTLTKEADTEPESTKDSERVQCLLSSKSDMKSDTVAKPSPAVRKSKSPKLARSLAPLKSANKTTDVIAVEPKEVSDLMSLEFCISRESVTMETITAVVEEAQLVPTRRKSQTALSSVQSADVKQQQQKDSECLLSPQSPRPDIKTATMEKCPKLAKISGPETTYISVVKPEQTQKEPSSLDYSMKLHKSIPRSAKTAGGVEARPVPTRKEPLTSEPEMAEEEPETLKSSKPLDPSLSDVVKETQAILTGRKSPDDSTAAVACDTTTDDTDDTEPESTKDSERVQSLLSSKSDMKSDTVAKPSPAVGKSKSPKLARSLAPLKSANKTTDVIAVEPKEVSDLMSLEYCISRESVTMETITAVVEEAQLVPTRRKSQTALSSVQSADVKQQQQQDSECLLSPRSPRPDIKTATMEKCPKLAKTSGPGTTYLSVVKPEQTQKEPSSLDSSMKLHKSIPRSAKTAGGVEARPVPTRKKPLTSETEMAEEEPETPKSSKPLDPSLSGVVKETQAILTRRKSPEDSTAAVAHDITTDDTDDTEPESTKDSEHVQSLLSSKSDMKSDTVAKPSPAVRKSKSPKLARSLAPLKSANKTTDVIAVEPKEVSDLMSLECCISRESVTMETRTAVVEEAQLVPTRRKSQTALSSVQSADVKQQQQQDSECLLSPRSPRPDIKTATMEKCPQIAKTSGPRSAKTAGGVEARSVPTRKEPLTSEPEMTEEEPETLKSSKTFDESLSGVVKETQAILTGRKSPEDSTAAVAHDTTTDDTTTDVNVESGASTYKDPVWHQSSAAGIIGHLKPGEMIDLKRPAELTIDLEEATKGKGTTDQLVVSSPACDYRYGPIVQLRVGSTKECETIVQVEINPMSEESCIQSNIEIQVVDPVASPSYPASVVSLIITDSVTGPSITAVVEETQVVPTGTRESLEVSPTCEPKPYVTGLPDVKTSKPERVKCSMTSGLAETHADVKSESPQPSPIKEEQTALSYSKSITVHENVRPLSDNKLALVVLDISTFQPAETCPQTLSPKRSDTSAAIKVDITVGLASKESEPSVLHQTCPESPVKQQSKINVTQTLLSKVQVQPDVSKPEQTDQTTALQAQESISAPKVQTKSESGKSSIPPDSITEVAEACVLVPHTSNTADQTPQKDTSECDSAQTTLTRNAVSEAIREEQAEKDLNQKVAVPVAKQTTDSEVETMAAEAGMHVEQPILYTGAGEQKIISESQSKKQTTDSEVEKNKNQVVKQREKRVEVTTKPMTDDFKRADEDIKHKEDGKQEILLSVATATTLDHAQVAGTIQMQ</sequence>
<feature type="coiled-coil region" evidence="6">
    <location>
        <begin position="2547"/>
        <end position="2574"/>
    </location>
</feature>
<evidence type="ECO:0000256" key="7">
    <source>
        <dbReference type="SAM" id="MobiDB-lite"/>
    </source>
</evidence>
<evidence type="ECO:0000256" key="2">
    <source>
        <dbReference type="ARBA" id="ARBA00022553"/>
    </source>
</evidence>
<feature type="coiled-coil region" evidence="6">
    <location>
        <begin position="2758"/>
        <end position="2785"/>
    </location>
</feature>
<evidence type="ECO:0000259" key="8">
    <source>
        <dbReference type="PROSITE" id="PS50021"/>
    </source>
</evidence>
<dbReference type="InterPro" id="IPR001715">
    <property type="entry name" value="CH_dom"/>
</dbReference>
<feature type="compositionally biased region" description="Polar residues" evidence="7">
    <location>
        <begin position="3742"/>
        <end position="3759"/>
    </location>
</feature>
<feature type="non-terminal residue" evidence="9">
    <location>
        <position position="1"/>
    </location>
</feature>
<feature type="compositionally biased region" description="Pro residues" evidence="7">
    <location>
        <begin position="1298"/>
        <end position="1307"/>
    </location>
</feature>
<feature type="region of interest" description="Disordered" evidence="7">
    <location>
        <begin position="4683"/>
        <end position="4892"/>
    </location>
</feature>
<keyword evidence="3" id="KW-0677">Repeat</keyword>
<name>A0A9Q0ETM3_9TELE</name>
<feature type="compositionally biased region" description="Polar residues" evidence="7">
    <location>
        <begin position="4441"/>
        <end position="4455"/>
    </location>
</feature>
<dbReference type="SMART" id="SM00033">
    <property type="entry name" value="CH"/>
    <property type="match status" value="1"/>
</dbReference>
<feature type="region of interest" description="Disordered" evidence="7">
    <location>
        <begin position="6533"/>
        <end position="6574"/>
    </location>
</feature>
<feature type="coiled-coil region" evidence="6">
    <location>
        <begin position="3045"/>
        <end position="3075"/>
    </location>
</feature>
<feature type="compositionally biased region" description="Polar residues" evidence="7">
    <location>
        <begin position="5878"/>
        <end position="5887"/>
    </location>
</feature>
<feature type="region of interest" description="Disordered" evidence="7">
    <location>
        <begin position="5091"/>
        <end position="5274"/>
    </location>
</feature>
<dbReference type="SMART" id="SM00150">
    <property type="entry name" value="SPEC"/>
    <property type="match status" value="5"/>
</dbReference>
<feature type="region of interest" description="Disordered" evidence="7">
    <location>
        <begin position="3351"/>
        <end position="3534"/>
    </location>
</feature>
<feature type="compositionally biased region" description="Basic and acidic residues" evidence="7">
    <location>
        <begin position="3377"/>
        <end position="3386"/>
    </location>
</feature>
<feature type="region of interest" description="Disordered" evidence="7">
    <location>
        <begin position="2233"/>
        <end position="2276"/>
    </location>
</feature>
<feature type="compositionally biased region" description="Low complexity" evidence="7">
    <location>
        <begin position="6653"/>
        <end position="6665"/>
    </location>
</feature>
<feature type="region of interest" description="Disordered" evidence="7">
    <location>
        <begin position="7058"/>
        <end position="7151"/>
    </location>
</feature>
<feature type="region of interest" description="Disordered" evidence="7">
    <location>
        <begin position="4259"/>
        <end position="4338"/>
    </location>
</feature>
<feature type="domain" description="Calponin-homology (CH)" evidence="8">
    <location>
        <begin position="117"/>
        <end position="221"/>
    </location>
</feature>
<keyword evidence="10" id="KW-1185">Reference proteome</keyword>
<keyword evidence="4" id="KW-0472">Membrane</keyword>
<feature type="compositionally biased region" description="Polar residues" evidence="7">
    <location>
        <begin position="3451"/>
        <end position="3467"/>
    </location>
</feature>
<feature type="compositionally biased region" description="Polar residues" evidence="7">
    <location>
        <begin position="5104"/>
        <end position="5116"/>
    </location>
</feature>
<feature type="compositionally biased region" description="Basic and acidic residues" evidence="7">
    <location>
        <begin position="6430"/>
        <end position="6446"/>
    </location>
</feature>
<dbReference type="PROSITE" id="PS00019">
    <property type="entry name" value="ACTININ_1"/>
    <property type="match status" value="1"/>
</dbReference>
<dbReference type="CDD" id="cd00176">
    <property type="entry name" value="SPEC"/>
    <property type="match status" value="1"/>
</dbReference>
<proteinExistence type="predicted"/>
<comment type="subcellular location">
    <subcellularLocation>
        <location evidence="1">Endomembrane system</location>
    </subcellularLocation>
</comment>
<feature type="coiled-coil region" evidence="6">
    <location>
        <begin position="2354"/>
        <end position="2381"/>
    </location>
</feature>
<feature type="compositionally biased region" description="Polar residues" evidence="7">
    <location>
        <begin position="4657"/>
        <end position="4667"/>
    </location>
</feature>
<dbReference type="EMBL" id="JANIIK010000035">
    <property type="protein sequence ID" value="KAJ3613146.1"/>
    <property type="molecule type" value="Genomic_DNA"/>
</dbReference>
<feature type="compositionally biased region" description="Polar residues" evidence="7">
    <location>
        <begin position="3351"/>
        <end position="3364"/>
    </location>
</feature>
<feature type="compositionally biased region" description="Basic and acidic residues" evidence="7">
    <location>
        <begin position="5504"/>
        <end position="5514"/>
    </location>
</feature>
<feature type="compositionally biased region" description="Low complexity" evidence="7">
    <location>
        <begin position="878"/>
        <end position="896"/>
    </location>
</feature>
<keyword evidence="6" id="KW-0175">Coiled coil</keyword>
<keyword evidence="5" id="KW-0009">Actin-binding</keyword>
<feature type="region of interest" description="Disordered" evidence="7">
    <location>
        <begin position="4042"/>
        <end position="4062"/>
    </location>
</feature>
<feature type="compositionally biased region" description="Low complexity" evidence="7">
    <location>
        <begin position="6805"/>
        <end position="6820"/>
    </location>
</feature>
<feature type="compositionally biased region" description="Polar residues" evidence="7">
    <location>
        <begin position="6024"/>
        <end position="6034"/>
    </location>
</feature>
<feature type="compositionally biased region" description="Basic and acidic residues" evidence="7">
    <location>
        <begin position="6055"/>
        <end position="6067"/>
    </location>
</feature>
<feature type="compositionally biased region" description="Polar residues" evidence="7">
    <location>
        <begin position="897"/>
        <end position="909"/>
    </location>
</feature>
<feature type="compositionally biased region" description="Low complexity" evidence="7">
    <location>
        <begin position="6916"/>
        <end position="6927"/>
    </location>
</feature>
<feature type="region of interest" description="Disordered" evidence="7">
    <location>
        <begin position="2725"/>
        <end position="2751"/>
    </location>
</feature>
<reference evidence="9" key="1">
    <citation type="submission" date="2022-07" db="EMBL/GenBank/DDBJ databases">
        <title>Chromosome-level genome of Muraenolepis orangiensis.</title>
        <authorList>
            <person name="Kim J."/>
        </authorList>
    </citation>
    <scope>NUCLEOTIDE SEQUENCE</scope>
    <source>
        <strain evidence="9">KU_S4_2022</strain>
        <tissue evidence="9">Muscle</tissue>
    </source>
</reference>
<feature type="region of interest" description="Disordered" evidence="7">
    <location>
        <begin position="5686"/>
        <end position="5724"/>
    </location>
</feature>
<feature type="region of interest" description="Disordered" evidence="7">
    <location>
        <begin position="1293"/>
        <end position="1369"/>
    </location>
</feature>
<feature type="compositionally biased region" description="Polar residues" evidence="7">
    <location>
        <begin position="4053"/>
        <end position="4062"/>
    </location>
</feature>
<dbReference type="SUPFAM" id="SSF47576">
    <property type="entry name" value="Calponin-homology domain, CH-domain"/>
    <property type="match status" value="1"/>
</dbReference>
<protein>
    <recommendedName>
        <fullName evidence="8">Calponin-homology (CH) domain-containing protein</fullName>
    </recommendedName>
</protein>
<feature type="region of interest" description="Disordered" evidence="7">
    <location>
        <begin position="6124"/>
        <end position="6250"/>
    </location>
</feature>
<feature type="compositionally biased region" description="Polar residues" evidence="7">
    <location>
        <begin position="5010"/>
        <end position="5022"/>
    </location>
</feature>
<dbReference type="InterPro" id="IPR001589">
    <property type="entry name" value="Actinin_actin-bd_CS"/>
</dbReference>
<feature type="region of interest" description="Disordered" evidence="7">
    <location>
        <begin position="7641"/>
        <end position="7688"/>
    </location>
</feature>
<feature type="region of interest" description="Disordered" evidence="7">
    <location>
        <begin position="6805"/>
        <end position="7005"/>
    </location>
</feature>
<accession>A0A9Q0ETM3</accession>
<feature type="region of interest" description="Disordered" evidence="7">
    <location>
        <begin position="54"/>
        <end position="110"/>
    </location>
</feature>
<dbReference type="SUPFAM" id="SSF46966">
    <property type="entry name" value="Spectrin repeat"/>
    <property type="match status" value="2"/>
</dbReference>
<feature type="compositionally biased region" description="Polar residues" evidence="7">
    <location>
        <begin position="5128"/>
        <end position="5140"/>
    </location>
</feature>
<evidence type="ECO:0000256" key="3">
    <source>
        <dbReference type="ARBA" id="ARBA00022737"/>
    </source>
</evidence>
<gene>
    <name evidence="9" type="ORF">NHX12_019398</name>
</gene>
<feature type="region of interest" description="Disordered" evidence="7">
    <location>
        <begin position="6593"/>
        <end position="6754"/>
    </location>
</feature>
<feature type="region of interest" description="Disordered" evidence="7">
    <location>
        <begin position="6393"/>
        <end position="6483"/>
    </location>
</feature>
<feature type="compositionally biased region" description="Basic and acidic residues" evidence="7">
    <location>
        <begin position="6190"/>
        <end position="6199"/>
    </location>
</feature>
<feature type="region of interest" description="Disordered" evidence="7">
    <location>
        <begin position="4608"/>
        <end position="4667"/>
    </location>
</feature>
<feature type="compositionally biased region" description="Polar residues" evidence="7">
    <location>
        <begin position="4755"/>
        <end position="4770"/>
    </location>
</feature>
<feature type="compositionally biased region" description="Basic and acidic residues" evidence="7">
    <location>
        <begin position="3887"/>
        <end position="3897"/>
    </location>
</feature>
<dbReference type="Pfam" id="PF00307">
    <property type="entry name" value="CH"/>
    <property type="match status" value="1"/>
</dbReference>